<proteinExistence type="predicted"/>
<evidence type="ECO:0000313" key="3">
    <source>
        <dbReference type="Proteomes" id="UP000799291"/>
    </source>
</evidence>
<dbReference type="InterPro" id="IPR000210">
    <property type="entry name" value="BTB/POZ_dom"/>
</dbReference>
<dbReference type="Pfam" id="PF00651">
    <property type="entry name" value="BTB"/>
    <property type="match status" value="1"/>
</dbReference>
<evidence type="ECO:0000259" key="1">
    <source>
        <dbReference type="PROSITE" id="PS50097"/>
    </source>
</evidence>
<dbReference type="PANTHER" id="PTHR47843">
    <property type="entry name" value="BTB DOMAIN-CONTAINING PROTEIN-RELATED"/>
    <property type="match status" value="1"/>
</dbReference>
<dbReference type="SMART" id="SM00225">
    <property type="entry name" value="BTB"/>
    <property type="match status" value="1"/>
</dbReference>
<dbReference type="OrthoDB" id="6359816at2759"/>
<reference evidence="2" key="1">
    <citation type="journal article" date="2020" name="Stud. Mycol.">
        <title>101 Dothideomycetes genomes: a test case for predicting lifestyles and emergence of pathogens.</title>
        <authorList>
            <person name="Haridas S."/>
            <person name="Albert R."/>
            <person name="Binder M."/>
            <person name="Bloem J."/>
            <person name="Labutti K."/>
            <person name="Salamov A."/>
            <person name="Andreopoulos B."/>
            <person name="Baker S."/>
            <person name="Barry K."/>
            <person name="Bills G."/>
            <person name="Bluhm B."/>
            <person name="Cannon C."/>
            <person name="Castanera R."/>
            <person name="Culley D."/>
            <person name="Daum C."/>
            <person name="Ezra D."/>
            <person name="Gonzalez J."/>
            <person name="Henrissat B."/>
            <person name="Kuo A."/>
            <person name="Liang C."/>
            <person name="Lipzen A."/>
            <person name="Lutzoni F."/>
            <person name="Magnuson J."/>
            <person name="Mondo S."/>
            <person name="Nolan M."/>
            <person name="Ohm R."/>
            <person name="Pangilinan J."/>
            <person name="Park H.-J."/>
            <person name="Ramirez L."/>
            <person name="Alfaro M."/>
            <person name="Sun H."/>
            <person name="Tritt A."/>
            <person name="Yoshinaga Y."/>
            <person name="Zwiers L.-H."/>
            <person name="Turgeon B."/>
            <person name="Goodwin S."/>
            <person name="Spatafora J."/>
            <person name="Crous P."/>
            <person name="Grigoriev I."/>
        </authorList>
    </citation>
    <scope>NUCLEOTIDE SEQUENCE</scope>
    <source>
        <strain evidence="2">CBS 122367</strain>
    </source>
</reference>
<feature type="domain" description="BTB" evidence="1">
    <location>
        <begin position="15"/>
        <end position="86"/>
    </location>
</feature>
<dbReference type="InterPro" id="IPR011333">
    <property type="entry name" value="SKP1/BTB/POZ_sf"/>
</dbReference>
<dbReference type="PROSITE" id="PS50097">
    <property type="entry name" value="BTB"/>
    <property type="match status" value="1"/>
</dbReference>
<dbReference type="SUPFAM" id="SSF54695">
    <property type="entry name" value="POZ domain"/>
    <property type="match status" value="1"/>
</dbReference>
<keyword evidence="3" id="KW-1185">Reference proteome</keyword>
<gene>
    <name evidence="2" type="ORF">K458DRAFT_335070</name>
</gene>
<sequence length="202" mass="22866">MAAASAGMFNNPFLSDVTIHQIFNGQSKEYHAHKAVLCAHSEYFMRMFSGSFQEATDRVIELQDDNPIHFEVMLKYMYTLKYEVPSMNELEKDAQFHQTYLLPIGVYALADKYGVSELGTIATDRFPLEGSLIPTEGRRIVEAHYSKCVQADSVMGRVIARKLLRSCRTLITGSAFDDLVKRFPNLAADILLVCSRQSGRLW</sequence>
<evidence type="ECO:0000313" key="2">
    <source>
        <dbReference type="EMBL" id="KAF2686968.1"/>
    </source>
</evidence>
<dbReference type="EMBL" id="MU005576">
    <property type="protein sequence ID" value="KAF2686968.1"/>
    <property type="molecule type" value="Genomic_DNA"/>
</dbReference>
<dbReference type="AlphaFoldDB" id="A0A6G1J976"/>
<dbReference type="PANTHER" id="PTHR47843:SF2">
    <property type="entry name" value="BTB DOMAIN-CONTAINING PROTEIN"/>
    <property type="match status" value="1"/>
</dbReference>
<protein>
    <submittedName>
        <fullName evidence="2">POZ domain-containing protein</fullName>
    </submittedName>
</protein>
<dbReference type="Proteomes" id="UP000799291">
    <property type="component" value="Unassembled WGS sequence"/>
</dbReference>
<organism evidence="2 3">
    <name type="scientific">Lentithecium fluviatile CBS 122367</name>
    <dbReference type="NCBI Taxonomy" id="1168545"/>
    <lineage>
        <taxon>Eukaryota</taxon>
        <taxon>Fungi</taxon>
        <taxon>Dikarya</taxon>
        <taxon>Ascomycota</taxon>
        <taxon>Pezizomycotina</taxon>
        <taxon>Dothideomycetes</taxon>
        <taxon>Pleosporomycetidae</taxon>
        <taxon>Pleosporales</taxon>
        <taxon>Massarineae</taxon>
        <taxon>Lentitheciaceae</taxon>
        <taxon>Lentithecium</taxon>
    </lineage>
</organism>
<dbReference type="CDD" id="cd18186">
    <property type="entry name" value="BTB_POZ_ZBTB_KLHL-like"/>
    <property type="match status" value="1"/>
</dbReference>
<name>A0A6G1J976_9PLEO</name>
<dbReference type="Gene3D" id="3.30.710.10">
    <property type="entry name" value="Potassium Channel Kv1.1, Chain A"/>
    <property type="match status" value="1"/>
</dbReference>
<accession>A0A6G1J976</accession>